<name>A0A0R3PVC9_ANGCS</name>
<evidence type="ECO:0000313" key="3">
    <source>
        <dbReference type="EMBL" id="VDM61558.1"/>
    </source>
</evidence>
<proteinExistence type="predicted"/>
<dbReference type="Pfam" id="PF00076">
    <property type="entry name" value="RRM_1"/>
    <property type="match status" value="1"/>
</dbReference>
<dbReference type="Proteomes" id="UP000267027">
    <property type="component" value="Unassembled WGS sequence"/>
</dbReference>
<reference evidence="5" key="1">
    <citation type="submission" date="2017-02" db="UniProtKB">
        <authorList>
            <consortium name="WormBaseParasite"/>
        </authorList>
    </citation>
    <scope>IDENTIFICATION</scope>
</reference>
<dbReference type="InterPro" id="IPR000504">
    <property type="entry name" value="RRM_dom"/>
</dbReference>
<keyword evidence="4" id="KW-1185">Reference proteome</keyword>
<dbReference type="Gene3D" id="3.30.70.330">
    <property type="match status" value="1"/>
</dbReference>
<dbReference type="InterPro" id="IPR035979">
    <property type="entry name" value="RBD_domain_sf"/>
</dbReference>
<dbReference type="GO" id="GO:0003723">
    <property type="term" value="F:RNA binding"/>
    <property type="evidence" value="ECO:0007669"/>
    <property type="project" value="UniProtKB-UniRule"/>
</dbReference>
<dbReference type="SUPFAM" id="SSF54928">
    <property type="entry name" value="RNA-binding domain, RBD"/>
    <property type="match status" value="1"/>
</dbReference>
<feature type="domain" description="RRM" evidence="2">
    <location>
        <begin position="35"/>
        <end position="73"/>
    </location>
</feature>
<dbReference type="AlphaFoldDB" id="A0A0R3PVC9"/>
<evidence type="ECO:0000313" key="4">
    <source>
        <dbReference type="Proteomes" id="UP000267027"/>
    </source>
</evidence>
<dbReference type="PROSITE" id="PS50102">
    <property type="entry name" value="RRM"/>
    <property type="match status" value="1"/>
</dbReference>
<keyword evidence="1" id="KW-0694">RNA-binding</keyword>
<reference evidence="3 4" key="2">
    <citation type="submission" date="2018-11" db="EMBL/GenBank/DDBJ databases">
        <authorList>
            <consortium name="Pathogen Informatics"/>
        </authorList>
    </citation>
    <scope>NUCLEOTIDE SEQUENCE [LARGE SCALE GENOMIC DNA]</scope>
    <source>
        <strain evidence="3 4">Costa Rica</strain>
    </source>
</reference>
<evidence type="ECO:0000259" key="2">
    <source>
        <dbReference type="PROSITE" id="PS50102"/>
    </source>
</evidence>
<dbReference type="InterPro" id="IPR012677">
    <property type="entry name" value="Nucleotide-bd_a/b_plait_sf"/>
</dbReference>
<dbReference type="EMBL" id="UYYA01004385">
    <property type="protein sequence ID" value="VDM61558.1"/>
    <property type="molecule type" value="Genomic_DNA"/>
</dbReference>
<evidence type="ECO:0000313" key="5">
    <source>
        <dbReference type="WBParaSite" id="ACOC_0000997201-mRNA-1"/>
    </source>
</evidence>
<dbReference type="STRING" id="334426.A0A0R3PVC9"/>
<accession>A0A0R3PVC9</accession>
<evidence type="ECO:0000256" key="1">
    <source>
        <dbReference type="PROSITE-ProRule" id="PRU00176"/>
    </source>
</evidence>
<organism evidence="5">
    <name type="scientific">Angiostrongylus costaricensis</name>
    <name type="common">Nematode worm</name>
    <dbReference type="NCBI Taxonomy" id="334426"/>
    <lineage>
        <taxon>Eukaryota</taxon>
        <taxon>Metazoa</taxon>
        <taxon>Ecdysozoa</taxon>
        <taxon>Nematoda</taxon>
        <taxon>Chromadorea</taxon>
        <taxon>Rhabditida</taxon>
        <taxon>Rhabditina</taxon>
        <taxon>Rhabditomorpha</taxon>
        <taxon>Strongyloidea</taxon>
        <taxon>Metastrongylidae</taxon>
        <taxon>Angiostrongylus</taxon>
    </lineage>
</organism>
<protein>
    <submittedName>
        <fullName evidence="5">RRM domain-containing protein</fullName>
    </submittedName>
</protein>
<dbReference type="OrthoDB" id="8093034at2759"/>
<gene>
    <name evidence="3" type="ORF">ACOC_LOCUS9973</name>
</gene>
<sequence length="87" mass="9514">MTGHENDSAGMYNPRTHSKVAEKEGFHMGGTDEPRTLYVGNLDPSVTEEFIGTLFGQIGTVTKTKVIFDVRFILSCIVCASTNEISD</sequence>
<dbReference type="WBParaSite" id="ACOC_0000997201-mRNA-1">
    <property type="protein sequence ID" value="ACOC_0000997201-mRNA-1"/>
    <property type="gene ID" value="ACOC_0000997201"/>
</dbReference>